<dbReference type="GO" id="GO:0043332">
    <property type="term" value="C:mating projection tip"/>
    <property type="evidence" value="ECO:0007669"/>
    <property type="project" value="EnsemblFungi"/>
</dbReference>
<dbReference type="GO" id="GO:0007118">
    <property type="term" value="P:budding cell apical bud growth"/>
    <property type="evidence" value="ECO:0007669"/>
    <property type="project" value="EnsemblFungi"/>
</dbReference>
<organism evidence="3 4">
    <name type="scientific">Pachysolen tannophilus NRRL Y-2460</name>
    <dbReference type="NCBI Taxonomy" id="669874"/>
    <lineage>
        <taxon>Eukaryota</taxon>
        <taxon>Fungi</taxon>
        <taxon>Dikarya</taxon>
        <taxon>Ascomycota</taxon>
        <taxon>Saccharomycotina</taxon>
        <taxon>Pichiomycetes</taxon>
        <taxon>Pachysolenaceae</taxon>
        <taxon>Pachysolen</taxon>
    </lineage>
</organism>
<dbReference type="AlphaFoldDB" id="A0A1E4U348"/>
<dbReference type="InterPro" id="IPR013878">
    <property type="entry name" value="Mo25"/>
</dbReference>
<evidence type="ECO:0000256" key="1">
    <source>
        <dbReference type="ARBA" id="ARBA00011012"/>
    </source>
</evidence>
<proteinExistence type="inferred from homology"/>
<dbReference type="InterPro" id="IPR011989">
    <property type="entry name" value="ARM-like"/>
</dbReference>
<dbReference type="GO" id="GO:0071574">
    <property type="term" value="P:protein localization to medial cortex"/>
    <property type="evidence" value="ECO:0007669"/>
    <property type="project" value="EnsemblFungi"/>
</dbReference>
<dbReference type="Gene3D" id="1.25.10.10">
    <property type="entry name" value="Leucine-rich Repeat Variant"/>
    <property type="match status" value="1"/>
</dbReference>
<feature type="region of interest" description="Disordered" evidence="2">
    <location>
        <begin position="343"/>
        <end position="362"/>
    </location>
</feature>
<dbReference type="GO" id="GO:0032153">
    <property type="term" value="C:cell division site"/>
    <property type="evidence" value="ECO:0007669"/>
    <property type="project" value="EnsemblFungi"/>
</dbReference>
<dbReference type="GO" id="GO:0000131">
    <property type="term" value="C:incipient cellular bud site"/>
    <property type="evidence" value="ECO:0007669"/>
    <property type="project" value="EnsemblFungi"/>
</dbReference>
<evidence type="ECO:0008006" key="5">
    <source>
        <dbReference type="Google" id="ProtNLM"/>
    </source>
</evidence>
<evidence type="ECO:0000313" key="3">
    <source>
        <dbReference type="EMBL" id="ODV98430.1"/>
    </source>
</evidence>
<dbReference type="GO" id="GO:0006355">
    <property type="term" value="P:regulation of DNA-templated transcription"/>
    <property type="evidence" value="ECO:0007669"/>
    <property type="project" value="EnsemblFungi"/>
</dbReference>
<protein>
    <recommendedName>
        <fullName evidence="5">Mo25-like protein</fullName>
    </recommendedName>
</protein>
<dbReference type="GO" id="GO:0005933">
    <property type="term" value="C:cellular bud"/>
    <property type="evidence" value="ECO:0007669"/>
    <property type="project" value="EnsemblFungi"/>
</dbReference>
<dbReference type="InterPro" id="IPR016024">
    <property type="entry name" value="ARM-type_fold"/>
</dbReference>
<dbReference type="GO" id="GO:0035556">
    <property type="term" value="P:intracellular signal transduction"/>
    <property type="evidence" value="ECO:0007669"/>
    <property type="project" value="TreeGrafter"/>
</dbReference>
<sequence length="362" mass="42124">MAFLFKRNPKTPSELVRVLNDQVTKLDNTNDLKKVQDDTSRYLSQITVILHGDEENVPQPDQISQLAQEVYSTDCLYLLIANLHNLEFNSRKDVSILFTTLLRREIGNRNPTVDHLLSKPKILITLLRGPENSETCLITGAMLRDCIKYEAITKYLLKEPLIWQYFNYSKNGTFENATDAFITLSDLLTVHKKAVAEFFNKNLEKFIFHINNLINLGNYVTKRQAVKLLSQLIMQRSNYHLLQAYVDSPQNLKLIMILLSDKSKNLQIEAFNVFKIFIANPKKSKPILDILIKNRDKLITYLRNFSTDRKENMREFNDEKEFVIQQIEDLPRLIVSNSNSSVDIPNLPNHARQQQQQQQQQQ</sequence>
<accession>A0A1E4U348</accession>
<dbReference type="PANTHER" id="PTHR10182">
    <property type="entry name" value="CALCIUM-BINDING PROTEIN 39-RELATED"/>
    <property type="match status" value="1"/>
</dbReference>
<reference evidence="4" key="1">
    <citation type="submission" date="2016-05" db="EMBL/GenBank/DDBJ databases">
        <title>Comparative genomics of biotechnologically important yeasts.</title>
        <authorList>
            <consortium name="DOE Joint Genome Institute"/>
            <person name="Riley R."/>
            <person name="Haridas S."/>
            <person name="Wolfe K.H."/>
            <person name="Lopes M.R."/>
            <person name="Hittinger C.T."/>
            <person name="Goker M."/>
            <person name="Salamov A."/>
            <person name="Wisecaver J."/>
            <person name="Long T.M."/>
            <person name="Aerts A.L."/>
            <person name="Barry K."/>
            <person name="Choi C."/>
            <person name="Clum A."/>
            <person name="Coughlan A.Y."/>
            <person name="Deshpande S."/>
            <person name="Douglass A.P."/>
            <person name="Hanson S.J."/>
            <person name="Klenk H.-P."/>
            <person name="Labutti K."/>
            <person name="Lapidus A."/>
            <person name="Lindquist E."/>
            <person name="Lipzen A."/>
            <person name="Meier-Kolthoff J.P."/>
            <person name="Ohm R.A."/>
            <person name="Otillar R.P."/>
            <person name="Pangilinan J."/>
            <person name="Peng Y."/>
            <person name="Rokas A."/>
            <person name="Rosa C.A."/>
            <person name="Scheuner C."/>
            <person name="Sibirny A.A."/>
            <person name="Slot J.C."/>
            <person name="Stielow J.B."/>
            <person name="Sun H."/>
            <person name="Kurtzman C.P."/>
            <person name="Blackwell M."/>
            <person name="Grigoriev I.V."/>
            <person name="Jeffries T.W."/>
        </authorList>
    </citation>
    <scope>NUCLEOTIDE SEQUENCE [LARGE SCALE GENOMIC DNA]</scope>
    <source>
        <strain evidence="4">NRRL Y-2460</strain>
    </source>
</reference>
<dbReference type="Pfam" id="PF08569">
    <property type="entry name" value="Mo25"/>
    <property type="match status" value="1"/>
</dbReference>
<dbReference type="GO" id="GO:0000920">
    <property type="term" value="P:septum digestion after cytokinesis"/>
    <property type="evidence" value="ECO:0007669"/>
    <property type="project" value="EnsemblFungi"/>
</dbReference>
<evidence type="ECO:0000256" key="2">
    <source>
        <dbReference type="SAM" id="MobiDB-lite"/>
    </source>
</evidence>
<dbReference type="GO" id="GO:0043539">
    <property type="term" value="F:protein serine/threonine kinase activator activity"/>
    <property type="evidence" value="ECO:0007669"/>
    <property type="project" value="TreeGrafter"/>
</dbReference>
<dbReference type="GO" id="GO:0071958">
    <property type="term" value="C:new mitotic spindle pole body"/>
    <property type="evidence" value="ECO:0007669"/>
    <property type="project" value="EnsemblFungi"/>
</dbReference>
<dbReference type="GO" id="GO:0070507">
    <property type="term" value="P:regulation of microtubule cytoskeleton organization"/>
    <property type="evidence" value="ECO:0007669"/>
    <property type="project" value="EnsemblFungi"/>
</dbReference>
<name>A0A1E4U348_PACTA</name>
<dbReference type="PANTHER" id="PTHR10182:SF3">
    <property type="entry name" value="PROTEIN MO25"/>
    <property type="match status" value="1"/>
</dbReference>
<dbReference type="STRING" id="669874.A0A1E4U348"/>
<dbReference type="GO" id="GO:0005737">
    <property type="term" value="C:cytoplasm"/>
    <property type="evidence" value="ECO:0007669"/>
    <property type="project" value="EnsemblFungi"/>
</dbReference>
<gene>
    <name evidence="3" type="ORF">PACTADRAFT_48195</name>
</gene>
<dbReference type="GO" id="GO:0005634">
    <property type="term" value="C:nucleus"/>
    <property type="evidence" value="ECO:0007669"/>
    <property type="project" value="EnsemblFungi"/>
</dbReference>
<dbReference type="SUPFAM" id="SSF48371">
    <property type="entry name" value="ARM repeat"/>
    <property type="match status" value="1"/>
</dbReference>
<dbReference type="GO" id="GO:2000100">
    <property type="term" value="P:regulation of establishment or maintenance of bipolar cell polarity regulating cell shape"/>
    <property type="evidence" value="ECO:0007669"/>
    <property type="project" value="EnsemblFungi"/>
</dbReference>
<evidence type="ECO:0000313" key="4">
    <source>
        <dbReference type="Proteomes" id="UP000094236"/>
    </source>
</evidence>
<dbReference type="GO" id="GO:0035839">
    <property type="term" value="C:non-growing cell tip"/>
    <property type="evidence" value="ECO:0007669"/>
    <property type="project" value="EnsemblFungi"/>
</dbReference>
<dbReference type="Proteomes" id="UP000094236">
    <property type="component" value="Unassembled WGS sequence"/>
</dbReference>
<dbReference type="OrthoDB" id="609103at2759"/>
<comment type="similarity">
    <text evidence="1">Belongs to the Mo25 family.</text>
</comment>
<dbReference type="EMBL" id="KV454011">
    <property type="protein sequence ID" value="ODV98430.1"/>
    <property type="molecule type" value="Genomic_DNA"/>
</dbReference>
<feature type="compositionally biased region" description="Low complexity" evidence="2">
    <location>
        <begin position="353"/>
        <end position="362"/>
    </location>
</feature>
<keyword evidence="4" id="KW-1185">Reference proteome</keyword>